<proteinExistence type="predicted"/>
<dbReference type="Proteomes" id="UP000288805">
    <property type="component" value="Unassembled WGS sequence"/>
</dbReference>
<accession>A0A438CAH6</accession>
<dbReference type="EMBL" id="QGNW01002417">
    <property type="protein sequence ID" value="RVW19926.1"/>
    <property type="molecule type" value="Genomic_DNA"/>
</dbReference>
<reference evidence="1 2" key="1">
    <citation type="journal article" date="2018" name="PLoS Genet.">
        <title>Population sequencing reveals clonal diversity and ancestral inbreeding in the grapevine cultivar Chardonnay.</title>
        <authorList>
            <person name="Roach M.J."/>
            <person name="Johnson D.L."/>
            <person name="Bohlmann J."/>
            <person name="van Vuuren H.J."/>
            <person name="Jones S.J."/>
            <person name="Pretorius I.S."/>
            <person name="Schmidt S.A."/>
            <person name="Borneman A.R."/>
        </authorList>
    </citation>
    <scope>NUCLEOTIDE SEQUENCE [LARGE SCALE GENOMIC DNA]</scope>
    <source>
        <strain evidence="2">cv. Chardonnay</strain>
        <tissue evidence="1">Leaf</tissue>
    </source>
</reference>
<gene>
    <name evidence="1" type="ORF">CK203_112975</name>
</gene>
<evidence type="ECO:0000313" key="1">
    <source>
        <dbReference type="EMBL" id="RVW19926.1"/>
    </source>
</evidence>
<evidence type="ECO:0008006" key="3">
    <source>
        <dbReference type="Google" id="ProtNLM"/>
    </source>
</evidence>
<comment type="caution">
    <text evidence="1">The sequence shown here is derived from an EMBL/GenBank/DDBJ whole genome shotgun (WGS) entry which is preliminary data.</text>
</comment>
<dbReference type="AlphaFoldDB" id="A0A438CAH6"/>
<sequence length="108" mass="12481">MKCFLAKEFEMKDLSPMKYFLGMVVARSKKGISVSQRKYTPDLLKEIGFLGSKPTNTSIEANHKIGYEKGEVPINKGRYQRYLKGTSEKGSFFRRNELRKIEAFTDMD</sequence>
<organism evidence="1 2">
    <name type="scientific">Vitis vinifera</name>
    <name type="common">Grape</name>
    <dbReference type="NCBI Taxonomy" id="29760"/>
    <lineage>
        <taxon>Eukaryota</taxon>
        <taxon>Viridiplantae</taxon>
        <taxon>Streptophyta</taxon>
        <taxon>Embryophyta</taxon>
        <taxon>Tracheophyta</taxon>
        <taxon>Spermatophyta</taxon>
        <taxon>Magnoliopsida</taxon>
        <taxon>eudicotyledons</taxon>
        <taxon>Gunneridae</taxon>
        <taxon>Pentapetalae</taxon>
        <taxon>rosids</taxon>
        <taxon>Vitales</taxon>
        <taxon>Vitaceae</taxon>
        <taxon>Viteae</taxon>
        <taxon>Vitis</taxon>
    </lineage>
</organism>
<name>A0A438CAH6_VITVI</name>
<evidence type="ECO:0000313" key="2">
    <source>
        <dbReference type="Proteomes" id="UP000288805"/>
    </source>
</evidence>
<protein>
    <recommendedName>
        <fullName evidence="3">Reverse transcriptase Ty1/copia-type domain-containing protein</fullName>
    </recommendedName>
</protein>